<dbReference type="GO" id="GO:0005524">
    <property type="term" value="F:ATP binding"/>
    <property type="evidence" value="ECO:0007669"/>
    <property type="project" value="UniProtKB-KW"/>
</dbReference>
<evidence type="ECO:0000256" key="13">
    <source>
        <dbReference type="ARBA" id="ARBA00022989"/>
    </source>
</evidence>
<evidence type="ECO:0000256" key="1">
    <source>
        <dbReference type="ARBA" id="ARBA00004251"/>
    </source>
</evidence>
<keyword evidence="4" id="KW-0723">Serine/threonine-protein kinase</keyword>
<feature type="domain" description="Protein kinase" evidence="23">
    <location>
        <begin position="524"/>
        <end position="801"/>
    </location>
</feature>
<evidence type="ECO:0000256" key="5">
    <source>
        <dbReference type="ARBA" id="ARBA00022536"/>
    </source>
</evidence>
<dbReference type="PROSITE" id="PS50948">
    <property type="entry name" value="PAN"/>
    <property type="match status" value="2"/>
</dbReference>
<evidence type="ECO:0000259" key="24">
    <source>
        <dbReference type="PROSITE" id="PS50927"/>
    </source>
</evidence>
<organism evidence="26 27">
    <name type="scientific">Anisodus acutangulus</name>
    <dbReference type="NCBI Taxonomy" id="402998"/>
    <lineage>
        <taxon>Eukaryota</taxon>
        <taxon>Viridiplantae</taxon>
        <taxon>Streptophyta</taxon>
        <taxon>Embryophyta</taxon>
        <taxon>Tracheophyta</taxon>
        <taxon>Spermatophyta</taxon>
        <taxon>Magnoliopsida</taxon>
        <taxon>eudicotyledons</taxon>
        <taxon>Gunneridae</taxon>
        <taxon>Pentapetalae</taxon>
        <taxon>asterids</taxon>
        <taxon>lamiids</taxon>
        <taxon>Solanales</taxon>
        <taxon>Solanaceae</taxon>
        <taxon>Solanoideae</taxon>
        <taxon>Hyoscyameae</taxon>
        <taxon>Anisodus</taxon>
    </lineage>
</organism>
<dbReference type="PANTHER" id="PTHR27002:SF947">
    <property type="entry name" value="RECEPTOR-LIKE SERINE_THREONINE-PROTEIN KINASE"/>
    <property type="match status" value="1"/>
</dbReference>
<feature type="region of interest" description="Disordered" evidence="20">
    <location>
        <begin position="471"/>
        <end position="495"/>
    </location>
</feature>
<dbReference type="PROSITE" id="PS50927">
    <property type="entry name" value="BULB_LECTIN"/>
    <property type="match status" value="2"/>
</dbReference>
<feature type="domain" description="Protein kinase" evidence="23">
    <location>
        <begin position="1281"/>
        <end position="1552"/>
    </location>
</feature>
<evidence type="ECO:0000256" key="4">
    <source>
        <dbReference type="ARBA" id="ARBA00022527"/>
    </source>
</evidence>
<dbReference type="SUPFAM" id="SSF51110">
    <property type="entry name" value="alpha-D-mannose-specific plant lectins"/>
    <property type="match status" value="2"/>
</dbReference>
<dbReference type="InterPro" id="IPR008271">
    <property type="entry name" value="Ser/Thr_kinase_AS"/>
</dbReference>
<evidence type="ECO:0000313" key="27">
    <source>
        <dbReference type="Proteomes" id="UP001152561"/>
    </source>
</evidence>
<name>A0A9Q1LYR9_9SOLA</name>
<evidence type="ECO:0000256" key="12">
    <source>
        <dbReference type="ARBA" id="ARBA00022840"/>
    </source>
</evidence>
<evidence type="ECO:0000256" key="16">
    <source>
        <dbReference type="ARBA" id="ARBA00023170"/>
    </source>
</evidence>
<keyword evidence="27" id="KW-1185">Reference proteome</keyword>
<dbReference type="SMART" id="SM00108">
    <property type="entry name" value="B_lectin"/>
    <property type="match status" value="2"/>
</dbReference>
<protein>
    <recommendedName>
        <fullName evidence="2">non-specific serine/threonine protein kinase</fullName>
        <ecNumber evidence="2">2.7.11.1</ecNumber>
    </recommendedName>
</protein>
<gene>
    <name evidence="26" type="ORF">K7X08_018200</name>
</gene>
<dbReference type="FunFam" id="3.30.200.20:FF:000330">
    <property type="entry name" value="G-type lectin S-receptor-like serine/threonine-protein kinase At4g03230"/>
    <property type="match status" value="1"/>
</dbReference>
<evidence type="ECO:0000256" key="21">
    <source>
        <dbReference type="SAM" id="Phobius"/>
    </source>
</evidence>
<keyword evidence="12" id="KW-0067">ATP-binding</keyword>
<dbReference type="FunFam" id="3.30.200.20:FF:000195">
    <property type="entry name" value="G-type lectin S-receptor-like serine/threonine-protein kinase"/>
    <property type="match status" value="1"/>
</dbReference>
<keyword evidence="7 21" id="KW-0812">Transmembrane</keyword>
<dbReference type="PROSITE" id="PS50011">
    <property type="entry name" value="PROTEIN_KINASE_DOM"/>
    <property type="match status" value="2"/>
</dbReference>
<evidence type="ECO:0000256" key="11">
    <source>
        <dbReference type="ARBA" id="ARBA00022777"/>
    </source>
</evidence>
<dbReference type="Gene3D" id="2.90.10.10">
    <property type="entry name" value="Bulb-type lectin domain"/>
    <property type="match status" value="2"/>
</dbReference>
<keyword evidence="3" id="KW-1003">Cell membrane</keyword>
<dbReference type="SMART" id="SM00473">
    <property type="entry name" value="PAN_AP"/>
    <property type="match status" value="2"/>
</dbReference>
<dbReference type="GO" id="GO:0005886">
    <property type="term" value="C:plasma membrane"/>
    <property type="evidence" value="ECO:0007669"/>
    <property type="project" value="UniProtKB-SubCell"/>
</dbReference>
<dbReference type="InterPro" id="IPR001245">
    <property type="entry name" value="Ser-Thr/Tyr_kinase_cat_dom"/>
</dbReference>
<keyword evidence="9" id="KW-0430">Lectin</keyword>
<evidence type="ECO:0000256" key="10">
    <source>
        <dbReference type="ARBA" id="ARBA00022741"/>
    </source>
</evidence>
<dbReference type="CDD" id="cd01098">
    <property type="entry name" value="PAN_AP_plant"/>
    <property type="match status" value="2"/>
</dbReference>
<evidence type="ECO:0000259" key="25">
    <source>
        <dbReference type="PROSITE" id="PS50948"/>
    </source>
</evidence>
<dbReference type="CDD" id="cd14066">
    <property type="entry name" value="STKc_IRAK"/>
    <property type="match status" value="2"/>
</dbReference>
<evidence type="ECO:0000256" key="17">
    <source>
        <dbReference type="ARBA" id="ARBA00023180"/>
    </source>
</evidence>
<reference evidence="27" key="1">
    <citation type="journal article" date="2023" name="Proc. Natl. Acad. Sci. U.S.A.">
        <title>Genomic and structural basis for evolution of tropane alkaloid biosynthesis.</title>
        <authorList>
            <person name="Wanga Y.-J."/>
            <person name="Taina T."/>
            <person name="Yua J.-Y."/>
            <person name="Lia J."/>
            <person name="Xua B."/>
            <person name="Chenc J."/>
            <person name="D'Auriad J.C."/>
            <person name="Huanga J.-P."/>
            <person name="Huanga S.-X."/>
        </authorList>
    </citation>
    <scope>NUCLEOTIDE SEQUENCE [LARGE SCALE GENOMIC DNA]</scope>
    <source>
        <strain evidence="27">cv. KIB-2019</strain>
    </source>
</reference>
<dbReference type="CDD" id="cd00028">
    <property type="entry name" value="B_lectin"/>
    <property type="match status" value="2"/>
</dbReference>
<dbReference type="PROSITE" id="PS00108">
    <property type="entry name" value="PROTEIN_KINASE_ST"/>
    <property type="match status" value="2"/>
</dbReference>
<dbReference type="InterPro" id="IPR001480">
    <property type="entry name" value="Bulb-type_lectin_dom"/>
</dbReference>
<keyword evidence="10" id="KW-0547">Nucleotide-binding</keyword>
<feature type="domain" description="Bulb-type lectin" evidence="24">
    <location>
        <begin position="840"/>
        <end position="964"/>
    </location>
</feature>
<evidence type="ECO:0000256" key="15">
    <source>
        <dbReference type="ARBA" id="ARBA00023157"/>
    </source>
</evidence>
<dbReference type="InterPro" id="IPR000858">
    <property type="entry name" value="S_locus_glycoprot_dom"/>
</dbReference>
<comment type="catalytic activity">
    <reaction evidence="18">
        <text>L-threonyl-[protein] + ATP = O-phospho-L-threonyl-[protein] + ADP + H(+)</text>
        <dbReference type="Rhea" id="RHEA:46608"/>
        <dbReference type="Rhea" id="RHEA-COMP:11060"/>
        <dbReference type="Rhea" id="RHEA-COMP:11605"/>
        <dbReference type="ChEBI" id="CHEBI:15378"/>
        <dbReference type="ChEBI" id="CHEBI:30013"/>
        <dbReference type="ChEBI" id="CHEBI:30616"/>
        <dbReference type="ChEBI" id="CHEBI:61977"/>
        <dbReference type="ChEBI" id="CHEBI:456216"/>
        <dbReference type="EC" id="2.7.11.1"/>
    </reaction>
</comment>
<comment type="catalytic activity">
    <reaction evidence="19">
        <text>L-seryl-[protein] + ATP = O-phospho-L-seryl-[protein] + ADP + H(+)</text>
        <dbReference type="Rhea" id="RHEA:17989"/>
        <dbReference type="Rhea" id="RHEA-COMP:9863"/>
        <dbReference type="Rhea" id="RHEA-COMP:11604"/>
        <dbReference type="ChEBI" id="CHEBI:15378"/>
        <dbReference type="ChEBI" id="CHEBI:29999"/>
        <dbReference type="ChEBI" id="CHEBI:30616"/>
        <dbReference type="ChEBI" id="CHEBI:83421"/>
        <dbReference type="ChEBI" id="CHEBI:456216"/>
        <dbReference type="EC" id="2.7.11.1"/>
    </reaction>
</comment>
<keyword evidence="14 21" id="KW-0472">Membrane</keyword>
<dbReference type="SUPFAM" id="SSF56112">
    <property type="entry name" value="Protein kinase-like (PK-like)"/>
    <property type="match status" value="2"/>
</dbReference>
<feature type="transmembrane region" description="Helical" evidence="21">
    <location>
        <begin position="441"/>
        <end position="461"/>
    </location>
</feature>
<feature type="signal peptide" evidence="22">
    <location>
        <begin position="1"/>
        <end position="26"/>
    </location>
</feature>
<dbReference type="FunFam" id="1.10.510.10:FF:000345">
    <property type="entry name" value="G-type lectin S-receptor-like serine/threonine-protein kinase"/>
    <property type="match status" value="1"/>
</dbReference>
<evidence type="ECO:0000256" key="22">
    <source>
        <dbReference type="SAM" id="SignalP"/>
    </source>
</evidence>
<dbReference type="InterPro" id="IPR011009">
    <property type="entry name" value="Kinase-like_dom_sf"/>
</dbReference>
<dbReference type="FunFam" id="2.90.10.10:FF:000005">
    <property type="entry name" value="G-type lectin S-receptor-like serine/threonine-protein kinase"/>
    <property type="match status" value="2"/>
</dbReference>
<evidence type="ECO:0000256" key="9">
    <source>
        <dbReference type="ARBA" id="ARBA00022734"/>
    </source>
</evidence>
<dbReference type="OrthoDB" id="1934880at2759"/>
<evidence type="ECO:0000256" key="18">
    <source>
        <dbReference type="ARBA" id="ARBA00047899"/>
    </source>
</evidence>
<evidence type="ECO:0000313" key="26">
    <source>
        <dbReference type="EMBL" id="KAJ8545617.1"/>
    </source>
</evidence>
<feature type="domain" description="Apple" evidence="25">
    <location>
        <begin position="1111"/>
        <end position="1185"/>
    </location>
</feature>
<keyword evidence="11" id="KW-0418">Kinase</keyword>
<dbReference type="SMART" id="SM00220">
    <property type="entry name" value="S_TKc"/>
    <property type="match status" value="2"/>
</dbReference>
<evidence type="ECO:0000256" key="2">
    <source>
        <dbReference type="ARBA" id="ARBA00012513"/>
    </source>
</evidence>
<keyword evidence="5" id="KW-0245">EGF-like domain</keyword>
<keyword evidence="6" id="KW-0808">Transferase</keyword>
<dbReference type="Gene3D" id="1.10.510.10">
    <property type="entry name" value="Transferase(Phosphotransferase) domain 1"/>
    <property type="match status" value="2"/>
</dbReference>
<keyword evidence="13 21" id="KW-1133">Transmembrane helix</keyword>
<dbReference type="SUPFAM" id="SSF57414">
    <property type="entry name" value="Hairpin loop containing domain-like"/>
    <property type="match status" value="1"/>
</dbReference>
<evidence type="ECO:0000256" key="8">
    <source>
        <dbReference type="ARBA" id="ARBA00022729"/>
    </source>
</evidence>
<feature type="domain" description="Bulb-type lectin" evidence="24">
    <location>
        <begin position="27"/>
        <end position="148"/>
    </location>
</feature>
<dbReference type="InterPro" id="IPR036426">
    <property type="entry name" value="Bulb-type_lectin_dom_sf"/>
</dbReference>
<dbReference type="GO" id="GO:0004674">
    <property type="term" value="F:protein serine/threonine kinase activity"/>
    <property type="evidence" value="ECO:0007669"/>
    <property type="project" value="UniProtKB-KW"/>
</dbReference>
<dbReference type="PANTHER" id="PTHR27002">
    <property type="entry name" value="RECEPTOR-LIKE SERINE/THREONINE-PROTEIN KINASE SD1-8"/>
    <property type="match status" value="1"/>
</dbReference>
<keyword evidence="16" id="KW-0675">Receptor</keyword>
<dbReference type="EMBL" id="JAJAGQ010000013">
    <property type="protein sequence ID" value="KAJ8545617.1"/>
    <property type="molecule type" value="Genomic_DNA"/>
</dbReference>
<evidence type="ECO:0000256" key="20">
    <source>
        <dbReference type="SAM" id="MobiDB-lite"/>
    </source>
</evidence>
<accession>A0A9Q1LYR9</accession>
<dbReference type="InterPro" id="IPR003609">
    <property type="entry name" value="Pan_app"/>
</dbReference>
<proteinExistence type="predicted"/>
<dbReference type="InterPro" id="IPR000719">
    <property type="entry name" value="Prot_kinase_dom"/>
</dbReference>
<evidence type="ECO:0000256" key="19">
    <source>
        <dbReference type="ARBA" id="ARBA00048679"/>
    </source>
</evidence>
<dbReference type="FunFam" id="1.10.510.10:FF:000060">
    <property type="entry name" value="G-type lectin S-receptor-like serine/threonine-protein kinase"/>
    <property type="match status" value="1"/>
</dbReference>
<dbReference type="Gene3D" id="3.30.200.20">
    <property type="entry name" value="Phosphorylase Kinase, domain 1"/>
    <property type="match status" value="2"/>
</dbReference>
<dbReference type="Pfam" id="PF01453">
    <property type="entry name" value="B_lectin"/>
    <property type="match status" value="2"/>
</dbReference>
<dbReference type="GO" id="GO:0030246">
    <property type="term" value="F:carbohydrate binding"/>
    <property type="evidence" value="ECO:0007669"/>
    <property type="project" value="UniProtKB-KW"/>
</dbReference>
<keyword evidence="17" id="KW-0325">Glycoprotein</keyword>
<keyword evidence="15" id="KW-1015">Disulfide bond</keyword>
<keyword evidence="8 22" id="KW-0732">Signal</keyword>
<feature type="domain" description="Apple" evidence="25">
    <location>
        <begin position="343"/>
        <end position="428"/>
    </location>
</feature>
<dbReference type="Pfam" id="PF00954">
    <property type="entry name" value="S_locus_glycop"/>
    <property type="match status" value="2"/>
</dbReference>
<dbReference type="GO" id="GO:0048544">
    <property type="term" value="P:recognition of pollen"/>
    <property type="evidence" value="ECO:0007669"/>
    <property type="project" value="InterPro"/>
</dbReference>
<dbReference type="Pfam" id="PF07714">
    <property type="entry name" value="PK_Tyr_Ser-Thr"/>
    <property type="match status" value="2"/>
</dbReference>
<evidence type="ECO:0000256" key="14">
    <source>
        <dbReference type="ARBA" id="ARBA00023136"/>
    </source>
</evidence>
<dbReference type="Proteomes" id="UP001152561">
    <property type="component" value="Unassembled WGS sequence"/>
</dbReference>
<evidence type="ECO:0000256" key="3">
    <source>
        <dbReference type="ARBA" id="ARBA00022475"/>
    </source>
</evidence>
<comment type="caution">
    <text evidence="26">The sequence shown here is derived from an EMBL/GenBank/DDBJ whole genome shotgun (WGS) entry which is preliminary data.</text>
</comment>
<dbReference type="GO" id="GO:0045087">
    <property type="term" value="P:innate immune response"/>
    <property type="evidence" value="ECO:0007669"/>
    <property type="project" value="UniProtKB-ARBA"/>
</dbReference>
<evidence type="ECO:0000259" key="23">
    <source>
        <dbReference type="PROSITE" id="PS50011"/>
    </source>
</evidence>
<evidence type="ECO:0000256" key="6">
    <source>
        <dbReference type="ARBA" id="ARBA00022679"/>
    </source>
</evidence>
<comment type="subcellular location">
    <subcellularLocation>
        <location evidence="1">Cell membrane</location>
        <topology evidence="1">Single-pass type I membrane protein</topology>
    </subcellularLocation>
</comment>
<dbReference type="EC" id="2.7.11.1" evidence="2"/>
<evidence type="ECO:0000256" key="7">
    <source>
        <dbReference type="ARBA" id="ARBA00022692"/>
    </source>
</evidence>
<feature type="chain" id="PRO_5040510210" description="non-specific serine/threonine protein kinase" evidence="22">
    <location>
        <begin position="27"/>
        <end position="1552"/>
    </location>
</feature>
<dbReference type="Pfam" id="PF08276">
    <property type="entry name" value="PAN_2"/>
    <property type="match status" value="2"/>
</dbReference>
<sequence length="1552" mass="175204">MATGFEFPVWFALLFLLSCFSSFCSAGDRFTLGETLRDGDNITSKGGDFVMGFFSPTGSNKRYVGIWYANLTVKTVIWVANRLLPVHDKNGTFLIDKIGNLAVKNGNGDLLWSSNVTVETRNSTACLIDDGNLVIRNNDRDAARLNSALWESFLYPTDTFLPGMKVFMERQGKERKVFSSWTNESDPSPGRYSMGVDPRGVPQIVIWDGPNRRWRSGHFDGVEFNGVPNVTRSTFFSGFKINNGDDNKFFFTYSASITSSLVRFQLTVTGNELQQRWDEGKGQWNTLQSRPAGGCDLYNVCGNFAKCDKEGCLCLEGFVPRFQEQWHAGNRTGGCVRGTELECRSNSSVLRNDSAKNDGFRALQRVKLPDYADIADVNIDECKIRCLDDCSCNAYAFVRGINCMIWRDDLVDIEHFEEGGNTLLVRLHPSEFGKKNRTIKIVVISILVALSLVMVAVWLVCKYRARKRESKRTNESPKNHLVRSGEFSTEFSGPGNLNAEGHQENGSELTFFSFSIVAAATDNFSLANKLGQGGFGPVYKGRLPCGQEVAVKRLSQKSGQGDEEFKNEITLIAKLQHRNLVRLLGCCVEGEEKMLIYEYMPNKSLDTFLFDPARKSQLDWRKRFNIIEGIARGLLYLHRDSRLRIIHRDLKASNILLDEEMTPKIADFGMARIFGGNQNEANTNRVVGTYGYMAPEYAMEGLFSGKSDVYSFGILLLEIICGRRNTSFRTDEHSGIIGYAWEKWDEGRPMDLVDRSIWDCCQHDEALRCIHLALLCVQDLAVHRPNMSSVVLMLETDNVRLPLPRQPTYTSMRRSVDEEDIWHGNQDLPSSNNVSISVLIDTILQSQNLLVGEALTSASQVFELGFFTPANSDKRYLGIWFKNIPPLKVVWVANRESPLEVSDSAASLSVSKNGNLVLLDGTQNVIWSSNVYVPTNNTVSVVLMDSGNLVLKDNVSGQSFFQSFDYPCDTFLPGMRIGFNRITGKRWLLSSWHKENDSPGIFSIGISEQLFPQFFIWKKSTPYYRTGEWNGLKFIGLPYIDSAAYIVQFVFQQEFQEGTTYFTFLPNTSFLTFVELQSTGSVQVVQWTDGAPAWDVYATMQKGNSTSPGIGQQDGFLKFSGLKLPDLAAIFRLDSASECERLCMNNCSCTAYAYVAGIRCMVWSGDLLDMQDYSYSGEDLFLRLAYSELGKQKLKRALIICSAVFSRLFFGFALFCFLKPKIYQTGQKRKGARSFSLGDHSRNISKDYTMEGFYLGNLKKEDPIELPLIEFELIATATNNFNVDNKLGEGGFGPVFKGKLKGGPEIAVKRLSNRTGQGIEEFKNEIVLISKLQHRNLVRLLGCCIEGEELIIYEYMPNRSLDKFLFDASQKVLLDWPKRFNIIQGVARGLLYLHRDSCLNIIHRDLKVSNILLDEEMNPKISDFGLARTFQKQQQLVHTHRVAGTYGYMSPEYALRGVFSEKSDVFSFGVLLLEIISGKKNSSFHYVEENLNLLNYAWKLWSEQRGLDFMDGTLINSFSPEEITRCLHVGPLCVQEHPRDRPTMADIILMLK</sequence>